<sequence>IEGWSINQAEHNECKKHQNQLARWHDKRPLPSTRSVYAPSPFEQSQADSSLDKSSAWVASNKIDSSNS</sequence>
<evidence type="ECO:0000313" key="2">
    <source>
        <dbReference type="EMBL" id="MCI36255.1"/>
    </source>
</evidence>
<evidence type="ECO:0000256" key="1">
    <source>
        <dbReference type="SAM" id="MobiDB-lite"/>
    </source>
</evidence>
<name>A0A392RKT3_9FABA</name>
<keyword evidence="3" id="KW-1185">Reference proteome</keyword>
<feature type="compositionally biased region" description="Polar residues" evidence="1">
    <location>
        <begin position="42"/>
        <end position="53"/>
    </location>
</feature>
<comment type="caution">
    <text evidence="2">The sequence shown here is derived from an EMBL/GenBank/DDBJ whole genome shotgun (WGS) entry which is preliminary data.</text>
</comment>
<proteinExistence type="predicted"/>
<dbReference type="EMBL" id="LXQA010232076">
    <property type="protein sequence ID" value="MCI36255.1"/>
    <property type="molecule type" value="Genomic_DNA"/>
</dbReference>
<feature type="non-terminal residue" evidence="2">
    <location>
        <position position="1"/>
    </location>
</feature>
<dbReference type="AlphaFoldDB" id="A0A392RKT3"/>
<feature type="region of interest" description="Disordered" evidence="1">
    <location>
        <begin position="15"/>
        <end position="68"/>
    </location>
</feature>
<organism evidence="2 3">
    <name type="scientific">Trifolium medium</name>
    <dbReference type="NCBI Taxonomy" id="97028"/>
    <lineage>
        <taxon>Eukaryota</taxon>
        <taxon>Viridiplantae</taxon>
        <taxon>Streptophyta</taxon>
        <taxon>Embryophyta</taxon>
        <taxon>Tracheophyta</taxon>
        <taxon>Spermatophyta</taxon>
        <taxon>Magnoliopsida</taxon>
        <taxon>eudicotyledons</taxon>
        <taxon>Gunneridae</taxon>
        <taxon>Pentapetalae</taxon>
        <taxon>rosids</taxon>
        <taxon>fabids</taxon>
        <taxon>Fabales</taxon>
        <taxon>Fabaceae</taxon>
        <taxon>Papilionoideae</taxon>
        <taxon>50 kb inversion clade</taxon>
        <taxon>NPAAA clade</taxon>
        <taxon>Hologalegina</taxon>
        <taxon>IRL clade</taxon>
        <taxon>Trifolieae</taxon>
        <taxon>Trifolium</taxon>
    </lineage>
</organism>
<accession>A0A392RKT3</accession>
<evidence type="ECO:0000313" key="3">
    <source>
        <dbReference type="Proteomes" id="UP000265520"/>
    </source>
</evidence>
<protein>
    <submittedName>
        <fullName evidence="2">Uncharacterized protein</fullName>
    </submittedName>
</protein>
<dbReference type="Proteomes" id="UP000265520">
    <property type="component" value="Unassembled WGS sequence"/>
</dbReference>
<reference evidence="2 3" key="1">
    <citation type="journal article" date="2018" name="Front. Plant Sci.">
        <title>Red Clover (Trifolium pratense) and Zigzag Clover (T. medium) - A Picture of Genomic Similarities and Differences.</title>
        <authorList>
            <person name="Dluhosova J."/>
            <person name="Istvanek J."/>
            <person name="Nedelnik J."/>
            <person name="Repkova J."/>
        </authorList>
    </citation>
    <scope>NUCLEOTIDE SEQUENCE [LARGE SCALE GENOMIC DNA]</scope>
    <source>
        <strain evidence="3">cv. 10/8</strain>
        <tissue evidence="2">Leaf</tissue>
    </source>
</reference>